<comment type="caution">
    <text evidence="1">The sequence shown here is derived from an EMBL/GenBank/DDBJ whole genome shotgun (WGS) entry which is preliminary data.</text>
</comment>
<dbReference type="AlphaFoldDB" id="A0A151B235"/>
<evidence type="ECO:0000313" key="1">
    <source>
        <dbReference type="EMBL" id="KYH33975.1"/>
    </source>
</evidence>
<dbReference type="Proteomes" id="UP000075531">
    <property type="component" value="Unassembled WGS sequence"/>
</dbReference>
<organism evidence="1 2">
    <name type="scientific">Clostridium tepidiprofundi DSM 19306</name>
    <dbReference type="NCBI Taxonomy" id="1121338"/>
    <lineage>
        <taxon>Bacteria</taxon>
        <taxon>Bacillati</taxon>
        <taxon>Bacillota</taxon>
        <taxon>Clostridia</taxon>
        <taxon>Eubacteriales</taxon>
        <taxon>Clostridiaceae</taxon>
        <taxon>Clostridium</taxon>
    </lineage>
</organism>
<dbReference type="InterPro" id="IPR029058">
    <property type="entry name" value="AB_hydrolase_fold"/>
</dbReference>
<name>A0A151B235_9CLOT</name>
<dbReference type="RefSeq" id="WP_066826511.1">
    <property type="nucleotide sequence ID" value="NZ_LTBA01000031.1"/>
</dbReference>
<dbReference type="EMBL" id="LTBA01000031">
    <property type="protein sequence ID" value="KYH33975.1"/>
    <property type="molecule type" value="Genomic_DNA"/>
</dbReference>
<keyword evidence="2" id="KW-1185">Reference proteome</keyword>
<dbReference type="SUPFAM" id="SSF53474">
    <property type="entry name" value="alpha/beta-Hydrolases"/>
    <property type="match status" value="1"/>
</dbReference>
<proteinExistence type="predicted"/>
<evidence type="ECO:0008006" key="3">
    <source>
        <dbReference type="Google" id="ProtNLM"/>
    </source>
</evidence>
<dbReference type="OrthoDB" id="1679217at2"/>
<reference evidence="1 2" key="1">
    <citation type="submission" date="2016-02" db="EMBL/GenBank/DDBJ databases">
        <title>Genome sequence of Clostridium tepidiprofundi DSM 19306.</title>
        <authorList>
            <person name="Poehlein A."/>
            <person name="Daniel R."/>
        </authorList>
    </citation>
    <scope>NUCLEOTIDE SEQUENCE [LARGE SCALE GENOMIC DNA]</scope>
    <source>
        <strain evidence="1 2">DSM 19306</strain>
    </source>
</reference>
<dbReference type="STRING" id="1121338.CLTEP_21120"/>
<sequence>MKNSYEKGRLKFLSEIDNGISNKDTVFHYIKNTAAENNINIILVHGWRVKVLNRLEKVFLDSFLEKNYNVYRYVLHFHMERTPKESLYSGEYFVSADVSRTLKSVQQSVSDIRALIGHIKAVEKGKVIIIGLSLGTLKK</sequence>
<protein>
    <recommendedName>
        <fullName evidence="3">Alpha/beta hydrolase family protein</fullName>
    </recommendedName>
</protein>
<accession>A0A151B235</accession>
<dbReference type="PATRIC" id="fig|1121338.3.peg.2206"/>
<dbReference type="Gene3D" id="3.40.50.1820">
    <property type="entry name" value="alpha/beta hydrolase"/>
    <property type="match status" value="1"/>
</dbReference>
<gene>
    <name evidence="1" type="ORF">CLTEP_21120</name>
</gene>
<evidence type="ECO:0000313" key="2">
    <source>
        <dbReference type="Proteomes" id="UP000075531"/>
    </source>
</evidence>